<protein>
    <recommendedName>
        <fullName evidence="3">Helix-turn-helix domain-containing protein</fullName>
    </recommendedName>
</protein>
<dbReference type="EMBL" id="JABUBU010000006">
    <property type="protein sequence ID" value="MBY6367084.1"/>
    <property type="molecule type" value="Genomic_DNA"/>
</dbReference>
<organism evidence="1 2">
    <name type="scientific">Rhodococcoides corynebacterioides</name>
    <dbReference type="NCBI Taxonomy" id="53972"/>
    <lineage>
        <taxon>Bacteria</taxon>
        <taxon>Bacillati</taxon>
        <taxon>Actinomycetota</taxon>
        <taxon>Actinomycetes</taxon>
        <taxon>Mycobacteriales</taxon>
        <taxon>Nocardiaceae</taxon>
        <taxon>Rhodococcoides</taxon>
    </lineage>
</organism>
<evidence type="ECO:0000313" key="1">
    <source>
        <dbReference type="EMBL" id="MBY6367084.1"/>
    </source>
</evidence>
<gene>
    <name evidence="1" type="ORF">HQ603_09990</name>
</gene>
<accession>A0ABS7P3T6</accession>
<comment type="caution">
    <text evidence="1">The sequence shown here is derived from an EMBL/GenBank/DDBJ whole genome shotgun (WGS) entry which is preliminary data.</text>
</comment>
<evidence type="ECO:0000313" key="2">
    <source>
        <dbReference type="Proteomes" id="UP000825228"/>
    </source>
</evidence>
<keyword evidence="2" id="KW-1185">Reference proteome</keyword>
<evidence type="ECO:0008006" key="3">
    <source>
        <dbReference type="Google" id="ProtNLM"/>
    </source>
</evidence>
<sequence>MTEAGPDIQRFGNAILLQGAALRTVQFYFFIGVNKKKVEHRQDPTAYVHRILEELNEATRQEQRERHSDVAIRTIPEASLIDSSEAAEILGYTRRHVQRIARSLDGQRTGSGAGAWQFDRDVVVAYRRLCEGGAAA</sequence>
<proteinExistence type="predicted"/>
<dbReference type="Proteomes" id="UP000825228">
    <property type="component" value="Unassembled WGS sequence"/>
</dbReference>
<name>A0ABS7P3T6_9NOCA</name>
<dbReference type="RefSeq" id="WP_222684389.1">
    <property type="nucleotide sequence ID" value="NZ_JABUBT010000007.1"/>
</dbReference>
<reference evidence="1 2" key="1">
    <citation type="submission" date="2020-06" db="EMBL/GenBank/DDBJ databases">
        <title>Taxonomy, biology and ecology of Rhodococcus bacteria occurring in California pistachio and other woody hosts as revealed by genome sequence analyses.</title>
        <authorList>
            <person name="Gai Y."/>
            <person name="Riely B."/>
        </authorList>
    </citation>
    <scope>NUCLEOTIDE SEQUENCE [LARGE SCALE GENOMIC DNA]</scope>
    <source>
        <strain evidence="1 2">BP-281</strain>
    </source>
</reference>